<dbReference type="RefSeq" id="WP_069378952.1">
    <property type="nucleotide sequence ID" value="NZ_CP017141.1"/>
</dbReference>
<dbReference type="EMBL" id="CP017141">
    <property type="protein sequence ID" value="AOM77261.1"/>
    <property type="molecule type" value="Genomic_DNA"/>
</dbReference>
<proteinExistence type="predicted"/>
<dbReference type="Proteomes" id="UP000094313">
    <property type="component" value="Chromosome"/>
</dbReference>
<accession>A0A1D7QEZ7</accession>
<gene>
    <name evidence="1" type="ORF">BFS30_08860</name>
</gene>
<dbReference type="KEGG" id="psty:BFS30_08860"/>
<dbReference type="OrthoDB" id="753706at2"/>
<keyword evidence="2" id="KW-1185">Reference proteome</keyword>
<dbReference type="AlphaFoldDB" id="A0A1D7QEZ7"/>
<sequence length="195" mass="22670">MEDSIKGIVPHVLSFAINEFCKNGFLLAYEKELSDLKGLVDADSNSDYDYELLRTVDDEVVKLLLTSVDKALQCLSTYFMINNMDEMEIFGNEEYNLLASDNYYCYLMDWGSQTYTDLVDSLPSVYLSMAQMLYHTSCQLELMVIDVPDETYDEFHDRYYEILDQKLHADDKNVALLYDLMIELNEDLLEISRLS</sequence>
<evidence type="ECO:0000313" key="2">
    <source>
        <dbReference type="Proteomes" id="UP000094313"/>
    </source>
</evidence>
<evidence type="ECO:0000313" key="1">
    <source>
        <dbReference type="EMBL" id="AOM77261.1"/>
    </source>
</evidence>
<name>A0A1D7QEZ7_9SPHI</name>
<reference evidence="1 2" key="1">
    <citation type="submission" date="2016-08" db="EMBL/GenBank/DDBJ databases">
        <authorList>
            <person name="Seilhamer J.J."/>
        </authorList>
    </citation>
    <scope>NUCLEOTIDE SEQUENCE [LARGE SCALE GENOMIC DNA]</scope>
    <source>
        <strain evidence="1 2">DX4</strain>
    </source>
</reference>
<organism evidence="1 2">
    <name type="scientific">Pedobacter steynii</name>
    <dbReference type="NCBI Taxonomy" id="430522"/>
    <lineage>
        <taxon>Bacteria</taxon>
        <taxon>Pseudomonadati</taxon>
        <taxon>Bacteroidota</taxon>
        <taxon>Sphingobacteriia</taxon>
        <taxon>Sphingobacteriales</taxon>
        <taxon>Sphingobacteriaceae</taxon>
        <taxon>Pedobacter</taxon>
    </lineage>
</organism>
<protein>
    <submittedName>
        <fullName evidence="1">Uncharacterized protein</fullName>
    </submittedName>
</protein>